<reference evidence="3 4" key="1">
    <citation type="submission" date="2021-12" db="EMBL/GenBank/DDBJ databases">
        <title>Discovery of the Pendulisporaceae a myxobacterial family with distinct sporulation behavior and unique specialized metabolism.</title>
        <authorList>
            <person name="Garcia R."/>
            <person name="Popoff A."/>
            <person name="Bader C.D."/>
            <person name="Loehr J."/>
            <person name="Walesch S."/>
            <person name="Walt C."/>
            <person name="Boldt J."/>
            <person name="Bunk B."/>
            <person name="Haeckl F.J.F.P.J."/>
            <person name="Gunesch A.P."/>
            <person name="Birkelbach J."/>
            <person name="Nuebel U."/>
            <person name="Pietschmann T."/>
            <person name="Bach T."/>
            <person name="Mueller R."/>
        </authorList>
    </citation>
    <scope>NUCLEOTIDE SEQUENCE [LARGE SCALE GENOMIC DNA]</scope>
    <source>
        <strain evidence="3 4">MSr11954</strain>
    </source>
</reference>
<protein>
    <submittedName>
        <fullName evidence="3">Non-ribosomal peptide synthetase</fullName>
    </submittedName>
</protein>
<accession>A0ABZ2LST3</accession>
<name>A0ABZ2LST3_9BACT</name>
<dbReference type="RefSeq" id="WP_394821839.1">
    <property type="nucleotide sequence ID" value="NZ_CP089984.1"/>
</dbReference>
<dbReference type="InterPro" id="IPR042099">
    <property type="entry name" value="ANL_N_sf"/>
</dbReference>
<dbReference type="Gene3D" id="3.40.50.1820">
    <property type="entry name" value="alpha/beta hydrolase"/>
    <property type="match status" value="1"/>
</dbReference>
<dbReference type="Pfam" id="PF00550">
    <property type="entry name" value="PP-binding"/>
    <property type="match status" value="1"/>
</dbReference>
<dbReference type="InterPro" id="IPR000873">
    <property type="entry name" value="AMP-dep_synth/lig_dom"/>
</dbReference>
<comment type="similarity">
    <text evidence="1">Belongs to the ATP-dependent AMP-binding enzyme family.</text>
</comment>
<dbReference type="InterPro" id="IPR029058">
    <property type="entry name" value="AB_hydrolase_fold"/>
</dbReference>
<proteinExistence type="inferred from homology"/>
<evidence type="ECO:0000259" key="2">
    <source>
        <dbReference type="PROSITE" id="PS50075"/>
    </source>
</evidence>
<dbReference type="Gene3D" id="3.40.50.12780">
    <property type="entry name" value="N-terminal domain of ligase-like"/>
    <property type="match status" value="1"/>
</dbReference>
<dbReference type="Gene3D" id="1.10.1200.10">
    <property type="entry name" value="ACP-like"/>
    <property type="match status" value="1"/>
</dbReference>
<dbReference type="Proteomes" id="UP001370348">
    <property type="component" value="Chromosome"/>
</dbReference>
<dbReference type="SUPFAM" id="SSF56801">
    <property type="entry name" value="Acetyl-CoA synthetase-like"/>
    <property type="match status" value="1"/>
</dbReference>
<evidence type="ECO:0000313" key="4">
    <source>
        <dbReference type="Proteomes" id="UP001370348"/>
    </source>
</evidence>
<keyword evidence="4" id="KW-1185">Reference proteome</keyword>
<dbReference type="PROSITE" id="PS50075">
    <property type="entry name" value="CARRIER"/>
    <property type="match status" value="1"/>
</dbReference>
<dbReference type="InterPro" id="IPR045851">
    <property type="entry name" value="AMP-bd_C_sf"/>
</dbReference>
<dbReference type="InterPro" id="IPR036736">
    <property type="entry name" value="ACP-like_sf"/>
</dbReference>
<dbReference type="Pfam" id="PF00501">
    <property type="entry name" value="AMP-binding"/>
    <property type="match status" value="1"/>
</dbReference>
<organism evidence="3 4">
    <name type="scientific">Pendulispora albinea</name>
    <dbReference type="NCBI Taxonomy" id="2741071"/>
    <lineage>
        <taxon>Bacteria</taxon>
        <taxon>Pseudomonadati</taxon>
        <taxon>Myxococcota</taxon>
        <taxon>Myxococcia</taxon>
        <taxon>Myxococcales</taxon>
        <taxon>Sorangiineae</taxon>
        <taxon>Pendulisporaceae</taxon>
        <taxon>Pendulispora</taxon>
    </lineage>
</organism>
<dbReference type="SUPFAM" id="SSF53474">
    <property type="entry name" value="alpha/beta-Hydrolases"/>
    <property type="match status" value="1"/>
</dbReference>
<evidence type="ECO:0000256" key="1">
    <source>
        <dbReference type="ARBA" id="ARBA00006432"/>
    </source>
</evidence>
<feature type="domain" description="Carrier" evidence="2">
    <location>
        <begin position="540"/>
        <end position="618"/>
    </location>
</feature>
<dbReference type="EMBL" id="CP089984">
    <property type="protein sequence ID" value="WXB12225.1"/>
    <property type="molecule type" value="Genomic_DNA"/>
</dbReference>
<dbReference type="InterPro" id="IPR020845">
    <property type="entry name" value="AMP-binding_CS"/>
</dbReference>
<dbReference type="SUPFAM" id="SSF47336">
    <property type="entry name" value="ACP-like"/>
    <property type="match status" value="1"/>
</dbReference>
<sequence>MLLRAAFESQAGVTYFGASAQSYASLLVEARRILGGLRARGLRPGARVVLLLERPSEFLPSFWAAVLGGFLPCPLAPARADANRWRADLQHVHDLLEQPLFVVTRGVRAEMPEVPGLSIAVLEDLAAAPEDTRAYESRPSDPTLLMLTSGSTGRSKAVMLRHENLFAALAGKTAALAVTGRDIMMNWISFDHIAAIEGHLLPMWAFAGQVQAEPQAILSNPINFLEVLAIHKVTLTFAPNFLYGLINKAIAYDALRSDLDLSSVRHIISGGEAAVVATAKAFLDALAPFGLARSVIVPAFGMTETCAGSVFSLDFPAVDEGLEFASLGHPVKGLEIRVVDENDATLPNGQAGELQVRGPMVTEGYFNNMGATWSAFTVDGWFRTGDLGKITDGRLTLVGRSKDSIIVNGVNYFSHDLENSLEQLEGVEKSYVAAFPIRPKGTDTEQVAVVFSPTDMNEEGHVADEEQLYRLMMAIRSGVVLRWGFRPAVVLPVAKSDMPKTSLGKLQRSALRKRLESGAFAGREKWVAELTTRQTGGYVAPKGEVEVKLAEIYGEMFNLAPAKVSATANFFDLGGTSLDVLRFKLIVQRRLNLPDLPVAWLLQSQTVQKLAKQLAGSGDDAYDPLVVLQASGHRTPLFCVHPGVGEVLVFVNLAKYFVNERPFYALRARGFGPRESHFGTFEEMVDTYVKAIRAQQPSGPYAVAGYSYGGAVAFEIAKKLEALGERVDFVGIFNLPPHISTRMNEIGFADGAVNLAVFLSLFPKEEAADVLRNAIEKSLDHQQQLGYIISRASKSRLVELDLDLAKFGAWVDLAQTMVKLGRTYEPSGSVKSLSVFYCQPLKGTKEDWLNLQLREWDGFARQENRYIDVAGEHYTLMSPQHVQSFQATLRQELDRALEGK</sequence>
<dbReference type="Gene3D" id="3.30.300.30">
    <property type="match status" value="1"/>
</dbReference>
<dbReference type="SMART" id="SM00824">
    <property type="entry name" value="PKS_TE"/>
    <property type="match status" value="1"/>
</dbReference>
<dbReference type="PANTHER" id="PTHR22754:SF32">
    <property type="entry name" value="DISCO-INTERACTING PROTEIN 2"/>
    <property type="match status" value="1"/>
</dbReference>
<dbReference type="InterPro" id="IPR020802">
    <property type="entry name" value="TesA-like"/>
</dbReference>
<evidence type="ECO:0000313" key="3">
    <source>
        <dbReference type="EMBL" id="WXB12225.1"/>
    </source>
</evidence>
<dbReference type="Pfam" id="PF00975">
    <property type="entry name" value="Thioesterase"/>
    <property type="match status" value="1"/>
</dbReference>
<dbReference type="PROSITE" id="PS00455">
    <property type="entry name" value="AMP_BINDING"/>
    <property type="match status" value="1"/>
</dbReference>
<dbReference type="InterPro" id="IPR001031">
    <property type="entry name" value="Thioesterase"/>
</dbReference>
<dbReference type="InterPro" id="IPR009081">
    <property type="entry name" value="PP-bd_ACP"/>
</dbReference>
<gene>
    <name evidence="3" type="ORF">LZC94_30770</name>
</gene>
<dbReference type="PANTHER" id="PTHR22754">
    <property type="entry name" value="DISCO-INTERACTING PROTEIN 2 DIP2 -RELATED"/>
    <property type="match status" value="1"/>
</dbReference>